<feature type="domain" description="GSCFA" evidence="1">
    <location>
        <begin position="53"/>
        <end position="321"/>
    </location>
</feature>
<dbReference type="EMBL" id="JAVIZQ010000001">
    <property type="protein sequence ID" value="MDR6142618.1"/>
    <property type="molecule type" value="Genomic_DNA"/>
</dbReference>
<protein>
    <recommendedName>
        <fullName evidence="1">GSCFA domain-containing protein</fullName>
    </recommendedName>
</protein>
<reference evidence="2 3" key="1">
    <citation type="submission" date="2023-08" db="EMBL/GenBank/DDBJ databases">
        <title>Functional and genomic diversity of the sorghum phyllosphere microbiome.</title>
        <authorList>
            <person name="Shade A."/>
        </authorList>
    </citation>
    <scope>NUCLEOTIDE SEQUENCE [LARGE SCALE GENOMIC DNA]</scope>
    <source>
        <strain evidence="2 3">SORGH_AS_0445</strain>
    </source>
</reference>
<dbReference type="Proteomes" id="UP001249291">
    <property type="component" value="Unassembled WGS sequence"/>
</dbReference>
<evidence type="ECO:0000259" key="1">
    <source>
        <dbReference type="Pfam" id="PF08885"/>
    </source>
</evidence>
<organism evidence="2 3">
    <name type="scientific">Microbacterium foliorum</name>
    <dbReference type="NCBI Taxonomy" id="104336"/>
    <lineage>
        <taxon>Bacteria</taxon>
        <taxon>Bacillati</taxon>
        <taxon>Actinomycetota</taxon>
        <taxon>Actinomycetes</taxon>
        <taxon>Micrococcales</taxon>
        <taxon>Microbacteriaceae</taxon>
        <taxon>Microbacterium</taxon>
    </lineage>
</organism>
<gene>
    <name evidence="2" type="ORF">QE375_002172</name>
</gene>
<comment type="caution">
    <text evidence="2">The sequence shown here is derived from an EMBL/GenBank/DDBJ whole genome shotgun (WGS) entry which is preliminary data.</text>
</comment>
<evidence type="ECO:0000313" key="2">
    <source>
        <dbReference type="EMBL" id="MDR6142618.1"/>
    </source>
</evidence>
<sequence length="380" mass="41419">MSTDAQSVTVRARSPYRGRPGRTFWKTSIAGRDVTDLQGMYTKKFEIDPSSSVATAGSCFAQHISRYLRAAGYNVMDAEPGPANVDPELLRDHGYGVYSARYGNIYFVRQLLQLAQEALSGTVREDIAWRRGDRWFDALRPAVEPEGFATAAQVERQRAEHVAAVRSVLTDSDVLVFTLGLTEGWEDIESGLVYPTAPGTIAGDYDPDRYRFHNFDVAEIVQDFTEFRTLVQSVNPGLKFLLTVSPVPLAATATDDNVLVATTYSKAVLRAAAGKLASEFDDIDYFPSYEIVTSHAPGNEPFDQTGRNVRPETVEKVMAYFLSEHVAGGRGGDAEASAAAAAPASVSDPVVAKAQSGDYVAVDERVFCEEAILEAFADED</sequence>
<dbReference type="RefSeq" id="WP_309690904.1">
    <property type="nucleotide sequence ID" value="NZ_JAVIZQ010000001.1"/>
</dbReference>
<keyword evidence="3" id="KW-1185">Reference proteome</keyword>
<accession>A0ABU1HRE6</accession>
<evidence type="ECO:0000313" key="3">
    <source>
        <dbReference type="Proteomes" id="UP001249291"/>
    </source>
</evidence>
<name>A0ABU1HRE6_9MICO</name>
<proteinExistence type="predicted"/>
<dbReference type="InterPro" id="IPR014982">
    <property type="entry name" value="GSCFA"/>
</dbReference>
<dbReference type="Pfam" id="PF08885">
    <property type="entry name" value="GSCFA"/>
    <property type="match status" value="1"/>
</dbReference>